<name>A0ABS6E3H8_9FIRM</name>
<dbReference type="EMBL" id="JAHLPM010000003">
    <property type="protein sequence ID" value="MBU5437381.1"/>
    <property type="molecule type" value="Genomic_DNA"/>
</dbReference>
<proteinExistence type="predicted"/>
<keyword evidence="2" id="KW-1185">Reference proteome</keyword>
<gene>
    <name evidence="1" type="ORF">KQI42_05130</name>
</gene>
<sequence>MNSYKKRGMFETFFDNRSSLIVQFKNGDITKKEFLEYNFDFVQKMNVKPFLKVDSYEKGMYNYQYYNVLAKYYTMLAKDVKKTKKHQKYYPYYLNKGNNYYHEKDRATLNLLRYLEFQNVEAYFIKVQSRFLQDKLYEIVLLDYKEAIFHSKAIWLLNVLKEEGVFKEGKKVSLIDEYINEKY</sequence>
<evidence type="ECO:0000313" key="1">
    <source>
        <dbReference type="EMBL" id="MBU5437381.1"/>
    </source>
</evidence>
<reference evidence="1 2" key="1">
    <citation type="submission" date="2021-06" db="EMBL/GenBank/DDBJ databases">
        <authorList>
            <person name="Sun Q."/>
            <person name="Li D."/>
        </authorList>
    </citation>
    <scope>NUCLEOTIDE SEQUENCE [LARGE SCALE GENOMIC DNA]</scope>
    <source>
        <strain evidence="1 2">MSJ-40</strain>
    </source>
</reference>
<protein>
    <submittedName>
        <fullName evidence="1">Uncharacterized protein</fullName>
    </submittedName>
</protein>
<organism evidence="1 2">
    <name type="scientific">Tissierella simiarum</name>
    <dbReference type="NCBI Taxonomy" id="2841534"/>
    <lineage>
        <taxon>Bacteria</taxon>
        <taxon>Bacillati</taxon>
        <taxon>Bacillota</taxon>
        <taxon>Tissierellia</taxon>
        <taxon>Tissierellales</taxon>
        <taxon>Tissierellaceae</taxon>
        <taxon>Tissierella</taxon>
    </lineage>
</organism>
<accession>A0ABS6E3H8</accession>
<comment type="caution">
    <text evidence="1">The sequence shown here is derived from an EMBL/GenBank/DDBJ whole genome shotgun (WGS) entry which is preliminary data.</text>
</comment>
<dbReference type="Proteomes" id="UP000749471">
    <property type="component" value="Unassembled WGS sequence"/>
</dbReference>
<evidence type="ECO:0000313" key="2">
    <source>
        <dbReference type="Proteomes" id="UP000749471"/>
    </source>
</evidence>
<dbReference type="InterPro" id="IPR046590">
    <property type="entry name" value="DUF6648"/>
</dbReference>
<dbReference type="RefSeq" id="WP_216517427.1">
    <property type="nucleotide sequence ID" value="NZ_JAHLPM010000003.1"/>
</dbReference>
<dbReference type="Pfam" id="PF20353">
    <property type="entry name" value="DUF6648"/>
    <property type="match status" value="1"/>
</dbReference>